<reference evidence="1" key="1">
    <citation type="submission" date="2021-02" db="EMBL/GenBank/DDBJ databases">
        <authorList>
            <consortium name="DOE Joint Genome Institute"/>
            <person name="Ahrendt S."/>
            <person name="Looney B.P."/>
            <person name="Miyauchi S."/>
            <person name="Morin E."/>
            <person name="Drula E."/>
            <person name="Courty P.E."/>
            <person name="Chicoki N."/>
            <person name="Fauchery L."/>
            <person name="Kohler A."/>
            <person name="Kuo A."/>
            <person name="Labutti K."/>
            <person name="Pangilinan J."/>
            <person name="Lipzen A."/>
            <person name="Riley R."/>
            <person name="Andreopoulos W."/>
            <person name="He G."/>
            <person name="Johnson J."/>
            <person name="Barry K.W."/>
            <person name="Grigoriev I.V."/>
            <person name="Nagy L."/>
            <person name="Hibbett D."/>
            <person name="Henrissat B."/>
            <person name="Matheny P.B."/>
            <person name="Labbe J."/>
            <person name="Martin F."/>
        </authorList>
    </citation>
    <scope>NUCLEOTIDE SEQUENCE</scope>
    <source>
        <strain evidence="1">FP105234-sp</strain>
    </source>
</reference>
<sequence>MSSLELGPSIASSTSSSFPSLPEGDYHVVEVASVSGAGSRRNSYFVHPQPPHMNPGPGDVSHYSHSHPLPTRDAYEQVISNAPTLSENPGRQKWIFQFDSTGTSIPTMHNSPPHPTPMYQPPHNFPPSSHSFTPAQTGTDSEVHGSLNTGGLASQFAGRSNLNYPGAAANSSFRERAFSTQWDKSSSATQVSFDGLQTYHTDGGGPSHAVGPYPIAEIMSAGAKLAPSTDILSKGTPRYATGAAEPPVATLKRLRDGADDDERPSKSARTAQTSTSSATGQAPVADEESLSDPEDVKQPKGATEYANWYRDRLRHYFKRMRASLGVPAHLSIVAAYADAARRAELARKDISTLTSVKSLFGLHQAASNADTLVAIQSELARVSANELSMKAEYEERLSAYKKRTEHLQLDLWLTRGRLNY</sequence>
<organism evidence="1 2">
    <name type="scientific">Auriscalpium vulgare</name>
    <dbReference type="NCBI Taxonomy" id="40419"/>
    <lineage>
        <taxon>Eukaryota</taxon>
        <taxon>Fungi</taxon>
        <taxon>Dikarya</taxon>
        <taxon>Basidiomycota</taxon>
        <taxon>Agaricomycotina</taxon>
        <taxon>Agaricomycetes</taxon>
        <taxon>Russulales</taxon>
        <taxon>Auriscalpiaceae</taxon>
        <taxon>Auriscalpium</taxon>
    </lineage>
</organism>
<evidence type="ECO:0000313" key="1">
    <source>
        <dbReference type="EMBL" id="KAI0038986.1"/>
    </source>
</evidence>
<accession>A0ACB8R5Y5</accession>
<dbReference type="Proteomes" id="UP000814033">
    <property type="component" value="Unassembled WGS sequence"/>
</dbReference>
<keyword evidence="2" id="KW-1185">Reference proteome</keyword>
<reference evidence="1" key="2">
    <citation type="journal article" date="2022" name="New Phytol.">
        <title>Evolutionary transition to the ectomycorrhizal habit in the genomes of a hyperdiverse lineage of mushroom-forming fungi.</title>
        <authorList>
            <person name="Looney B."/>
            <person name="Miyauchi S."/>
            <person name="Morin E."/>
            <person name="Drula E."/>
            <person name="Courty P.E."/>
            <person name="Kohler A."/>
            <person name="Kuo A."/>
            <person name="LaButti K."/>
            <person name="Pangilinan J."/>
            <person name="Lipzen A."/>
            <person name="Riley R."/>
            <person name="Andreopoulos W."/>
            <person name="He G."/>
            <person name="Johnson J."/>
            <person name="Nolan M."/>
            <person name="Tritt A."/>
            <person name="Barry K.W."/>
            <person name="Grigoriev I.V."/>
            <person name="Nagy L.G."/>
            <person name="Hibbett D."/>
            <person name="Henrissat B."/>
            <person name="Matheny P.B."/>
            <person name="Labbe J."/>
            <person name="Martin F.M."/>
        </authorList>
    </citation>
    <scope>NUCLEOTIDE SEQUENCE</scope>
    <source>
        <strain evidence="1">FP105234-sp</strain>
    </source>
</reference>
<evidence type="ECO:0000313" key="2">
    <source>
        <dbReference type="Proteomes" id="UP000814033"/>
    </source>
</evidence>
<name>A0ACB8R5Y5_9AGAM</name>
<gene>
    <name evidence="1" type="ORF">FA95DRAFT_1599967</name>
</gene>
<feature type="non-terminal residue" evidence="1">
    <location>
        <position position="420"/>
    </location>
</feature>
<dbReference type="EMBL" id="MU276376">
    <property type="protein sequence ID" value="KAI0038986.1"/>
    <property type="molecule type" value="Genomic_DNA"/>
</dbReference>
<protein>
    <submittedName>
        <fullName evidence="1">Uncharacterized protein</fullName>
    </submittedName>
</protein>
<proteinExistence type="predicted"/>
<comment type="caution">
    <text evidence="1">The sequence shown here is derived from an EMBL/GenBank/DDBJ whole genome shotgun (WGS) entry which is preliminary data.</text>
</comment>